<dbReference type="AlphaFoldDB" id="E5DNI2"/>
<evidence type="ECO:0000256" key="1">
    <source>
        <dbReference type="SAM" id="Phobius"/>
    </source>
</evidence>
<keyword evidence="1" id="KW-1133">Transmembrane helix</keyword>
<feature type="transmembrane region" description="Helical" evidence="1">
    <location>
        <begin position="39"/>
        <end position="62"/>
    </location>
</feature>
<accession>E5DNI2</accession>
<keyword evidence="1" id="KW-0812">Transmembrane</keyword>
<reference evidence="2" key="1">
    <citation type="journal article" date="2010" name="PLoS ONE">
        <title>Characterization of a New SCCmec Element in Staphylococcus cohnii.</title>
        <authorList>
            <person name="Zong Z."/>
            <person name="Lu X."/>
        </authorList>
    </citation>
    <scope>NUCLEOTIDE SEQUENCE</scope>
    <source>
        <strain evidence="2">WC28</strain>
    </source>
</reference>
<dbReference type="EMBL" id="GU370073">
    <property type="protein sequence ID" value="ADM43477.1"/>
    <property type="molecule type" value="Genomic_DNA"/>
</dbReference>
<keyword evidence="1" id="KW-0472">Membrane</keyword>
<protein>
    <submittedName>
        <fullName evidence="2">Putative membrane protein</fullName>
    </submittedName>
</protein>
<evidence type="ECO:0000313" key="2">
    <source>
        <dbReference type="EMBL" id="ADM43477.1"/>
    </source>
</evidence>
<sequence>MLIFLSYDFVRACLPRGMARAISLSHILFPQASALTKSVVIFIFIRILTEIILIRGIVKAILSKIADKRYVKSSSRQNCR</sequence>
<proteinExistence type="predicted"/>
<name>E5DNI2_9STAP</name>
<reference evidence="2" key="2">
    <citation type="submission" date="2011-02" db="EMBL/GenBank/DDBJ databases">
        <authorList>
            <person name="Zong Z."/>
        </authorList>
    </citation>
    <scope>NUCLEOTIDE SEQUENCE</scope>
    <source>
        <strain evidence="2">WC28</strain>
    </source>
</reference>
<organism evidence="2">
    <name type="scientific">Staphylococcus cohnii</name>
    <dbReference type="NCBI Taxonomy" id="29382"/>
    <lineage>
        <taxon>Bacteria</taxon>
        <taxon>Bacillati</taxon>
        <taxon>Bacillota</taxon>
        <taxon>Bacilli</taxon>
        <taxon>Bacillales</taxon>
        <taxon>Staphylococcaceae</taxon>
        <taxon>Staphylococcus</taxon>
        <taxon>Staphylococcus cohnii species complex</taxon>
    </lineage>
</organism>